<sequence>MRGRGREVERGAAPRANRGMTRTKQYRDDHCRQRRSYSNPGFHDYCDEHERFPDWLFHHRPIARFHTRDCSRHGDLLQRSITHNQRSFSAVSRRAVRPAESSFTRPVVEEEGQVVRQLKMEDRRRTEGLRRLGVEGGKQNYLGEIKGQAGGGNSLLCCHDGNHALAGSAFRRYVSFYFTNFPAQLSNFYLRKGFEVCGILEDVYVPNRRNKRGEPFGFVKFSKVRDVSKLLVALNNVWFGHFRVRTRIASFDRNDRVEGGRTLLNTPAEMKEASDPVRTKCILNSKRHPNPVSASARPEVELMKTYKGNAGVGGVRGDPSEEMRVGDVVVKLGERKVPTEKTKRQTEEGGVFSSNPGESVAVVKATDHKLMLRSYKTMNDDVRWAQKGLVATITNGEAVPVEKTLIDVVNNAKDFFILIFSHWMRWDFCQQTYKRGAWVRLYGIPVHAWNVNFFKLCVFDCATPELEIVNTVVNVLVDGTLVKVKVVEEWGYALGEDTCLFEEERESEMSQPDVDVGHVDLDATREVNNFVEAFADGLEKEFDTGVQATHLASDAQVEIEGRSAEDVEVMPNSIDQVVVSATAPGPDLLLGSAPRNVGIGDFQSSPEAQDSASICSPVEGSRRHTGFKRQDDSLLAPKCVKRTTSCPPGGNRSIVPGPWSLDWLQDLNQGDAGVLFSAQKRPLQGVRVDERKKKVGREDASKKKVGGVFRHTLSSLKKVARLPSKDRSEVLRILKKTERRQRVRPRVPRLESVSNSVNSVSSASSVSCTNDWKHWVVMQGSEQVAAEDVVEVGKAIGVTLNVDTANRLSVLDWADNGFEKRQETRQLVGNQRPFLLCLQETKLQLCDGFIGASIWGKSPHDFSYRPSVGASGGLLTLWDSAEVEVWASESYEHVLWCHGRFLKSGDGLSMSRLDKFLLSGDWCLTWPNCTQVARMRGLSDHCPLVLCANEEDWGPCPSRMLKCWRDIPGYNTFVKDKWNSCLEHPLSKYQGLLLTARRHSYI</sequence>
<dbReference type="PROSITE" id="PS50102">
    <property type="entry name" value="RRM"/>
    <property type="match status" value="1"/>
</dbReference>
<evidence type="ECO:0000256" key="2">
    <source>
        <dbReference type="SAM" id="MobiDB-lite"/>
    </source>
</evidence>
<feature type="compositionally biased region" description="Polar residues" evidence="2">
    <location>
        <begin position="604"/>
        <end position="614"/>
    </location>
</feature>
<dbReference type="OrthoDB" id="1435997at2759"/>
<dbReference type="SUPFAM" id="SSF54928">
    <property type="entry name" value="RNA-binding domain, RBD"/>
    <property type="match status" value="1"/>
</dbReference>
<feature type="domain" description="RRM" evidence="3">
    <location>
        <begin position="174"/>
        <end position="251"/>
    </location>
</feature>
<feature type="compositionally biased region" description="Basic and acidic residues" evidence="2">
    <location>
        <begin position="1"/>
        <end position="12"/>
    </location>
</feature>
<dbReference type="Pfam" id="PF00076">
    <property type="entry name" value="RRM_1"/>
    <property type="match status" value="1"/>
</dbReference>
<dbReference type="InterPro" id="IPR035979">
    <property type="entry name" value="RBD_domain_sf"/>
</dbReference>
<reference evidence="5" key="1">
    <citation type="journal article" date="2017" name="Front. Plant Sci.">
        <title>Climate Clever Clovers: New Paradigm to Reduce the Environmental Footprint of Ruminants by Breeding Low Methanogenic Forages Utilizing Haplotype Variation.</title>
        <authorList>
            <person name="Kaur P."/>
            <person name="Appels R."/>
            <person name="Bayer P.E."/>
            <person name="Keeble-Gagnere G."/>
            <person name="Wang J."/>
            <person name="Hirakawa H."/>
            <person name="Shirasawa K."/>
            <person name="Vercoe P."/>
            <person name="Stefanova K."/>
            <person name="Durmic Z."/>
            <person name="Nichols P."/>
            <person name="Revell C."/>
            <person name="Isobe S.N."/>
            <person name="Edwards D."/>
            <person name="Erskine W."/>
        </authorList>
    </citation>
    <scope>NUCLEOTIDE SEQUENCE [LARGE SCALE GENOMIC DNA]</scope>
    <source>
        <strain evidence="5">cv. Daliak</strain>
    </source>
</reference>
<dbReference type="InterPro" id="IPR000504">
    <property type="entry name" value="RRM_dom"/>
</dbReference>
<proteinExistence type="predicted"/>
<dbReference type="InterPro" id="IPR012677">
    <property type="entry name" value="Nucleotide-bd_a/b_plait_sf"/>
</dbReference>
<keyword evidence="5" id="KW-1185">Reference proteome</keyword>
<dbReference type="PANTHER" id="PTHR34427:SF5">
    <property type="entry name" value="DUF4283 DOMAIN-CONTAINING PROTEIN"/>
    <property type="match status" value="1"/>
</dbReference>
<dbReference type="Gene3D" id="3.30.70.330">
    <property type="match status" value="1"/>
</dbReference>
<dbReference type="EMBL" id="DF975255">
    <property type="protein sequence ID" value="GAU51586.1"/>
    <property type="molecule type" value="Genomic_DNA"/>
</dbReference>
<evidence type="ECO:0000313" key="4">
    <source>
        <dbReference type="EMBL" id="GAU51586.1"/>
    </source>
</evidence>
<dbReference type="CDD" id="cd00590">
    <property type="entry name" value="RRM_SF"/>
    <property type="match status" value="1"/>
</dbReference>
<accession>A0A2Z6P721</accession>
<dbReference type="GO" id="GO:0003723">
    <property type="term" value="F:RNA binding"/>
    <property type="evidence" value="ECO:0007669"/>
    <property type="project" value="UniProtKB-UniRule"/>
</dbReference>
<keyword evidence="1" id="KW-0694">RNA-binding</keyword>
<feature type="region of interest" description="Disordered" evidence="2">
    <location>
        <begin position="1"/>
        <end position="40"/>
    </location>
</feature>
<evidence type="ECO:0000259" key="3">
    <source>
        <dbReference type="PROSITE" id="PS50102"/>
    </source>
</evidence>
<evidence type="ECO:0000313" key="5">
    <source>
        <dbReference type="Proteomes" id="UP000242715"/>
    </source>
</evidence>
<evidence type="ECO:0000256" key="1">
    <source>
        <dbReference type="PROSITE-ProRule" id="PRU00176"/>
    </source>
</evidence>
<dbReference type="SMART" id="SM00360">
    <property type="entry name" value="RRM"/>
    <property type="match status" value="1"/>
</dbReference>
<dbReference type="PANTHER" id="PTHR34427">
    <property type="entry name" value="DUF4283 DOMAIN PROTEIN"/>
    <property type="match status" value="1"/>
</dbReference>
<feature type="region of interest" description="Disordered" evidence="2">
    <location>
        <begin position="604"/>
        <end position="627"/>
    </location>
</feature>
<dbReference type="SUPFAM" id="SSF56219">
    <property type="entry name" value="DNase I-like"/>
    <property type="match status" value="1"/>
</dbReference>
<protein>
    <recommendedName>
        <fullName evidence="3">RRM domain-containing protein</fullName>
    </recommendedName>
</protein>
<dbReference type="Proteomes" id="UP000242715">
    <property type="component" value="Unassembled WGS sequence"/>
</dbReference>
<gene>
    <name evidence="4" type="ORF">TSUD_414300</name>
</gene>
<dbReference type="InterPro" id="IPR036691">
    <property type="entry name" value="Endo/exonu/phosph_ase_sf"/>
</dbReference>
<organism evidence="4 5">
    <name type="scientific">Trifolium subterraneum</name>
    <name type="common">Subterranean clover</name>
    <dbReference type="NCBI Taxonomy" id="3900"/>
    <lineage>
        <taxon>Eukaryota</taxon>
        <taxon>Viridiplantae</taxon>
        <taxon>Streptophyta</taxon>
        <taxon>Embryophyta</taxon>
        <taxon>Tracheophyta</taxon>
        <taxon>Spermatophyta</taxon>
        <taxon>Magnoliopsida</taxon>
        <taxon>eudicotyledons</taxon>
        <taxon>Gunneridae</taxon>
        <taxon>Pentapetalae</taxon>
        <taxon>rosids</taxon>
        <taxon>fabids</taxon>
        <taxon>Fabales</taxon>
        <taxon>Fabaceae</taxon>
        <taxon>Papilionoideae</taxon>
        <taxon>50 kb inversion clade</taxon>
        <taxon>NPAAA clade</taxon>
        <taxon>Hologalegina</taxon>
        <taxon>IRL clade</taxon>
        <taxon>Trifolieae</taxon>
        <taxon>Trifolium</taxon>
    </lineage>
</organism>
<name>A0A2Z6P721_TRISU</name>
<dbReference type="AlphaFoldDB" id="A0A2Z6P721"/>